<dbReference type="OrthoDB" id="284440at2"/>
<dbReference type="AlphaFoldDB" id="A0A5E4XZL6"/>
<dbReference type="Pfam" id="PF16826">
    <property type="entry name" value="DUF5076"/>
    <property type="match status" value="1"/>
</dbReference>
<dbReference type="Proteomes" id="UP000366945">
    <property type="component" value="Unassembled WGS sequence"/>
</dbReference>
<evidence type="ECO:0000313" key="1">
    <source>
        <dbReference type="EMBL" id="VVE41790.1"/>
    </source>
</evidence>
<reference evidence="1 2" key="1">
    <citation type="submission" date="2019-08" db="EMBL/GenBank/DDBJ databases">
        <authorList>
            <person name="Peeters C."/>
        </authorList>
    </citation>
    <scope>NUCLEOTIDE SEQUENCE [LARGE SCALE GENOMIC DNA]</scope>
    <source>
        <strain evidence="1 2">LMG 31114</strain>
    </source>
</reference>
<dbReference type="EMBL" id="CABPSK010000004">
    <property type="protein sequence ID" value="VVE41790.1"/>
    <property type="molecule type" value="Genomic_DNA"/>
</dbReference>
<dbReference type="GeneID" id="300406182"/>
<dbReference type="InterPro" id="IPR031796">
    <property type="entry name" value="DUF5076"/>
</dbReference>
<evidence type="ECO:0000313" key="2">
    <source>
        <dbReference type="Proteomes" id="UP000366945"/>
    </source>
</evidence>
<name>A0A5E4XZL6_9BURK</name>
<protein>
    <recommendedName>
        <fullName evidence="3">DUF5076 domain-containing protein</fullName>
    </recommendedName>
</protein>
<dbReference type="RefSeq" id="WP_150681407.1">
    <property type="nucleotide sequence ID" value="NZ_CABPSK010000004.1"/>
</dbReference>
<keyword evidence="2" id="KW-1185">Reference proteome</keyword>
<dbReference type="Gene3D" id="3.30.2370.10">
    <property type="entry name" value="putative pyruvate dehydrogenase"/>
    <property type="match status" value="1"/>
</dbReference>
<proteinExistence type="predicted"/>
<organism evidence="1 2">
    <name type="scientific">Pandoraea pneumonica</name>
    <dbReference type="NCBI Taxonomy" id="2508299"/>
    <lineage>
        <taxon>Bacteria</taxon>
        <taxon>Pseudomonadati</taxon>
        <taxon>Pseudomonadota</taxon>
        <taxon>Betaproteobacteria</taxon>
        <taxon>Burkholderiales</taxon>
        <taxon>Burkholderiaceae</taxon>
        <taxon>Pandoraea</taxon>
    </lineage>
</organism>
<sequence>MNECPIPEAALLDDSAVEMLRVWITEDDLHCSMKVGEYAEVMNITEESVWGTILADVARTLSEALESECAKYGGRPRRVKHPSETLAKICDAFLTGLSGPAANDPGTTFQQH</sequence>
<evidence type="ECO:0008006" key="3">
    <source>
        <dbReference type="Google" id="ProtNLM"/>
    </source>
</evidence>
<accession>A0A5E4XZL6</accession>
<gene>
    <name evidence="1" type="ORF">PPN31114_04192</name>
</gene>